<feature type="active site" description="Proton donor" evidence="6">
    <location>
        <position position="22"/>
    </location>
</feature>
<dbReference type="Pfam" id="PF04227">
    <property type="entry name" value="Indigoidine_A"/>
    <property type="match status" value="1"/>
</dbReference>
<dbReference type="GO" id="GO:0046872">
    <property type="term" value="F:metal ion binding"/>
    <property type="evidence" value="ECO:0007669"/>
    <property type="project" value="UniProtKB-KW"/>
</dbReference>
<reference evidence="8 10" key="2">
    <citation type="submission" date="2015-07" db="EMBL/GenBank/DDBJ databases">
        <title>Whole genome sequence of Ardenticatena maritima DSM 23922.</title>
        <authorList>
            <person name="Hemp J."/>
            <person name="Ward L.M."/>
            <person name="Pace L.A."/>
            <person name="Fischer W.W."/>
        </authorList>
    </citation>
    <scope>NUCLEOTIDE SEQUENCE [LARGE SCALE GENOMIC DNA]</scope>
    <source>
        <strain evidence="8 10">110S</strain>
    </source>
</reference>
<keyword evidence="4 6" id="KW-0456">Lyase</keyword>
<keyword evidence="9" id="KW-1185">Reference proteome</keyword>
<proteinExistence type="inferred from homology"/>
<evidence type="ECO:0000256" key="3">
    <source>
        <dbReference type="ARBA" id="ARBA00023211"/>
    </source>
</evidence>
<dbReference type="SUPFAM" id="SSF110581">
    <property type="entry name" value="Indigoidine synthase A-like"/>
    <property type="match status" value="1"/>
</dbReference>
<feature type="active site" description="Nucleophile" evidence="6">
    <location>
        <position position="153"/>
    </location>
</feature>
<dbReference type="InterPro" id="IPR022830">
    <property type="entry name" value="Indigdn_synthA-like"/>
</dbReference>
<comment type="catalytic activity">
    <reaction evidence="6">
        <text>D-ribose 5-phosphate + uracil = psi-UMP + H2O</text>
        <dbReference type="Rhea" id="RHEA:18337"/>
        <dbReference type="ChEBI" id="CHEBI:15377"/>
        <dbReference type="ChEBI" id="CHEBI:17568"/>
        <dbReference type="ChEBI" id="CHEBI:58380"/>
        <dbReference type="ChEBI" id="CHEBI:78346"/>
        <dbReference type="EC" id="4.2.1.70"/>
    </reaction>
</comment>
<accession>A0A0M9UBB3</accession>
<gene>
    <name evidence="6 7" type="primary">psuG</name>
    <name evidence="7" type="ORF">ARMA_0077</name>
    <name evidence="8" type="ORF">SE16_08425</name>
</gene>
<comment type="similarity">
    <text evidence="6">Belongs to the pseudouridine-5'-phosphate glycosidase family.</text>
</comment>
<dbReference type="InterPro" id="IPR007342">
    <property type="entry name" value="PsuG"/>
</dbReference>
<dbReference type="EC" id="4.2.1.70" evidence="6"/>
<dbReference type="GO" id="GO:0046113">
    <property type="term" value="P:nucleobase catabolic process"/>
    <property type="evidence" value="ECO:0007669"/>
    <property type="project" value="UniProtKB-UniRule"/>
</dbReference>
<reference evidence="7 9" key="1">
    <citation type="journal article" date="2015" name="Genome Announc.">
        <title>Draft Genome Sequence of a Heterotrophic Facultative Anaerobic Thermophilic Bacterium, Ardenticatena maritima Strain 110ST.</title>
        <authorList>
            <person name="Kawaichi S."/>
            <person name="Yoshida T."/>
            <person name="Sako Y."/>
            <person name="Nakamura R."/>
        </authorList>
    </citation>
    <scope>NUCLEOTIDE SEQUENCE [LARGE SCALE GENOMIC DNA]</scope>
    <source>
        <strain evidence="7 9">110S</strain>
    </source>
</reference>
<keyword evidence="2 6" id="KW-0378">Hydrolase</keyword>
<feature type="binding site" evidence="6">
    <location>
        <position position="82"/>
    </location>
    <ligand>
        <name>substrate</name>
    </ligand>
</feature>
<dbReference type="EMBL" id="BBZA01000004">
    <property type="protein sequence ID" value="GAP61654.1"/>
    <property type="molecule type" value="Genomic_DNA"/>
</dbReference>
<evidence type="ECO:0000256" key="2">
    <source>
        <dbReference type="ARBA" id="ARBA00022801"/>
    </source>
</evidence>
<dbReference type="EMBL" id="LGKN01000005">
    <property type="protein sequence ID" value="KPL87641.1"/>
    <property type="molecule type" value="Genomic_DNA"/>
</dbReference>
<dbReference type="PANTHER" id="PTHR42909">
    <property type="entry name" value="ZGC:136858"/>
    <property type="match status" value="1"/>
</dbReference>
<comment type="subunit">
    <text evidence="6">Homotrimer.</text>
</comment>
<dbReference type="GO" id="GO:0004730">
    <property type="term" value="F:pseudouridylate synthase activity"/>
    <property type="evidence" value="ECO:0007669"/>
    <property type="project" value="UniProtKB-UniRule"/>
</dbReference>
<keyword evidence="5 6" id="KW-0326">Glycosidase</keyword>
<feature type="binding site" evidence="6">
    <location>
        <position position="132"/>
    </location>
    <ligand>
        <name>Mn(2+)</name>
        <dbReference type="ChEBI" id="CHEBI:29035"/>
    </ligand>
</feature>
<sequence length="302" mass="31695">MFVIAEEVREALANDQPVVALESTVIAHGLPYPKNVEIAREMEANVRAAGAVPATIALFDGAVHVGLTEAQLEQLAEPGVEKVNLSNLSLVLASKGVGATTVAATIWCAARVGIDVMATGGIGGVHRGDDWDVSSDLPALAQTPVAVVCSGAKSILDLRRTREWLETWGIPVVGVETDVFPAFFSRLTELPVDVRVETPEDAASIVGVHLTVRESGILVTVPVPAEHEVPVAAFNRFLAAANAELAARNIRGADVTPALLDALARISEGATLRANEALLRNNATMAARLAVALTQLDGEWAD</sequence>
<organism evidence="7 9">
    <name type="scientific">Ardenticatena maritima</name>
    <dbReference type="NCBI Taxonomy" id="872965"/>
    <lineage>
        <taxon>Bacteria</taxon>
        <taxon>Bacillati</taxon>
        <taxon>Chloroflexota</taxon>
        <taxon>Ardenticatenia</taxon>
        <taxon>Ardenticatenales</taxon>
        <taxon>Ardenticatenaceae</taxon>
        <taxon>Ardenticatena</taxon>
    </lineage>
</organism>
<dbReference type="RefSeq" id="WP_054491607.1">
    <property type="nucleotide sequence ID" value="NZ_BBZA01000004.1"/>
</dbReference>
<evidence type="ECO:0000256" key="5">
    <source>
        <dbReference type="ARBA" id="ARBA00023295"/>
    </source>
</evidence>
<keyword evidence="1 6" id="KW-0479">Metal-binding</keyword>
<dbReference type="AlphaFoldDB" id="A0A0M9UBB3"/>
<dbReference type="STRING" id="872965.SE16_08425"/>
<evidence type="ECO:0000256" key="1">
    <source>
        <dbReference type="ARBA" id="ARBA00022723"/>
    </source>
</evidence>
<keyword evidence="3 6" id="KW-0464">Manganese</keyword>
<dbReference type="GO" id="GO:0016798">
    <property type="term" value="F:hydrolase activity, acting on glycosyl bonds"/>
    <property type="evidence" value="ECO:0007669"/>
    <property type="project" value="UniProtKB-KW"/>
</dbReference>
<comment type="cofactor">
    <cofactor evidence="6">
        <name>Mn(2+)</name>
        <dbReference type="ChEBI" id="CHEBI:29035"/>
    </cofactor>
    <text evidence="6">Binds 1 Mn(2+) ion per subunit.</text>
</comment>
<protein>
    <recommendedName>
        <fullName evidence="6">Pseudouridine-5'-phosphate glycosidase</fullName>
        <shortName evidence="6">PsiMP glycosidase</shortName>
        <ecNumber evidence="6">4.2.1.70</ecNumber>
    </recommendedName>
</protein>
<dbReference type="PATRIC" id="fig|872965.6.peg.1726"/>
<dbReference type="GO" id="GO:0005737">
    <property type="term" value="C:cytoplasm"/>
    <property type="evidence" value="ECO:0007669"/>
    <property type="project" value="TreeGrafter"/>
</dbReference>
<dbReference type="Gene3D" id="3.40.1790.10">
    <property type="entry name" value="Indigoidine synthase domain"/>
    <property type="match status" value="1"/>
</dbReference>
<name>A0A0M9UBB3_9CHLR</name>
<dbReference type="HAMAP" id="MF_01876">
    <property type="entry name" value="PsiMP_glycosidase"/>
    <property type="match status" value="1"/>
</dbReference>
<comment type="caution">
    <text evidence="7">The sequence shown here is derived from an EMBL/GenBank/DDBJ whole genome shotgun (WGS) entry which is preliminary data.</text>
</comment>
<feature type="binding site" evidence="6">
    <location>
        <begin position="134"/>
        <end position="136"/>
    </location>
    <ligand>
        <name>substrate</name>
    </ligand>
</feature>
<reference evidence="9" key="3">
    <citation type="submission" date="2015-08" db="EMBL/GenBank/DDBJ databases">
        <title>Draft Genome Sequence of a Heterotrophic Facultative Anaerobic Bacterium Ardenticatena maritima Strain 110S.</title>
        <authorList>
            <person name="Kawaichi S."/>
            <person name="Yoshida T."/>
            <person name="Sako Y."/>
            <person name="Nakamura R."/>
        </authorList>
    </citation>
    <scope>NUCLEOTIDE SEQUENCE [LARGE SCALE GENOMIC DNA]</scope>
    <source>
        <strain evidence="9">110S</strain>
    </source>
</reference>
<dbReference type="PANTHER" id="PTHR42909:SF1">
    <property type="entry name" value="CARBOHYDRATE KINASE PFKB DOMAIN-CONTAINING PROTEIN"/>
    <property type="match status" value="1"/>
</dbReference>
<feature type="binding site" evidence="6">
    <location>
        <position position="102"/>
    </location>
    <ligand>
        <name>substrate</name>
    </ligand>
</feature>
<evidence type="ECO:0000256" key="6">
    <source>
        <dbReference type="HAMAP-Rule" id="MF_01876"/>
    </source>
</evidence>
<dbReference type="OrthoDB" id="9805870at2"/>
<evidence type="ECO:0000256" key="4">
    <source>
        <dbReference type="ARBA" id="ARBA00023239"/>
    </source>
</evidence>
<evidence type="ECO:0000313" key="10">
    <source>
        <dbReference type="Proteomes" id="UP000050502"/>
    </source>
</evidence>
<dbReference type="Proteomes" id="UP000050502">
    <property type="component" value="Unassembled WGS sequence"/>
</dbReference>
<dbReference type="InParanoid" id="A0A0M9UBB3"/>
<evidence type="ECO:0000313" key="9">
    <source>
        <dbReference type="Proteomes" id="UP000037784"/>
    </source>
</evidence>
<comment type="function">
    <text evidence="6">Catalyzes the reversible cleavage of pseudouridine 5'-phosphate (PsiMP) to ribose 5-phosphate and uracil. Functions biologically in the cleavage direction, as part of a pseudouridine degradation pathway.</text>
</comment>
<evidence type="ECO:0000313" key="7">
    <source>
        <dbReference type="EMBL" id="GAP61654.1"/>
    </source>
</evidence>
<evidence type="ECO:0000313" key="8">
    <source>
        <dbReference type="EMBL" id="KPL87641.1"/>
    </source>
</evidence>
<dbReference type="Proteomes" id="UP000037784">
    <property type="component" value="Unassembled WGS sequence"/>
</dbReference>